<comment type="caution">
    <text evidence="2">The sequence shown here is derived from an EMBL/GenBank/DDBJ whole genome shotgun (WGS) entry which is preliminary data.</text>
</comment>
<reference evidence="2 3" key="1">
    <citation type="submission" date="2018-10" db="EMBL/GenBank/DDBJ databases">
        <title>Genomic Encyclopedia of Archaeal and Bacterial Type Strains, Phase II (KMG-II): from individual species to whole genera.</title>
        <authorList>
            <person name="Goeker M."/>
        </authorList>
    </citation>
    <scope>NUCLEOTIDE SEQUENCE [LARGE SCALE GENOMIC DNA]</scope>
    <source>
        <strain evidence="2 3">DSM 43383</strain>
    </source>
</reference>
<dbReference type="EMBL" id="RBWU01000002">
    <property type="protein sequence ID" value="RKS77326.1"/>
    <property type="molecule type" value="Genomic_DNA"/>
</dbReference>
<evidence type="ECO:0000313" key="3">
    <source>
        <dbReference type="Proteomes" id="UP000274601"/>
    </source>
</evidence>
<dbReference type="AlphaFoldDB" id="A0A495QUY5"/>
<organism evidence="2 3">
    <name type="scientific">Actinomadura pelletieri DSM 43383</name>
    <dbReference type="NCBI Taxonomy" id="1120940"/>
    <lineage>
        <taxon>Bacteria</taxon>
        <taxon>Bacillati</taxon>
        <taxon>Actinomycetota</taxon>
        <taxon>Actinomycetes</taxon>
        <taxon>Streptosporangiales</taxon>
        <taxon>Thermomonosporaceae</taxon>
        <taxon>Actinomadura</taxon>
    </lineage>
</organism>
<feature type="chain" id="PRO_5019772300" evidence="1">
    <location>
        <begin position="38"/>
        <end position="154"/>
    </location>
</feature>
<gene>
    <name evidence="2" type="ORF">BZB76_2709</name>
</gene>
<protein>
    <submittedName>
        <fullName evidence="2">Uncharacterized protein</fullName>
    </submittedName>
</protein>
<accession>A0A495QUY5</accession>
<dbReference type="Proteomes" id="UP000274601">
    <property type="component" value="Unassembled WGS sequence"/>
</dbReference>
<evidence type="ECO:0000256" key="1">
    <source>
        <dbReference type="SAM" id="SignalP"/>
    </source>
</evidence>
<keyword evidence="1" id="KW-0732">Signal</keyword>
<keyword evidence="3" id="KW-1185">Reference proteome</keyword>
<feature type="signal peptide" evidence="1">
    <location>
        <begin position="1"/>
        <end position="37"/>
    </location>
</feature>
<evidence type="ECO:0000313" key="2">
    <source>
        <dbReference type="EMBL" id="RKS77326.1"/>
    </source>
</evidence>
<proteinExistence type="predicted"/>
<sequence>MIEMRVEPMRSRIYGRRLLTVAIAAATVTTMAVPASAQDAPPPAPKTYTEDDCVHALNVLSHFKLLPAQPDVGRILCSISRPLQQEQYTQEQYTQQPYTQPQPYTKELSSQYTTDSGQVREDLKILSLPIKWPLNLSLYVPTANDRWVMYSRNR</sequence>
<name>A0A495QUY5_9ACTN</name>